<evidence type="ECO:0000256" key="10">
    <source>
        <dbReference type="ARBA" id="ARBA00022786"/>
    </source>
</evidence>
<dbReference type="EMBL" id="JAVIJP010000004">
    <property type="protein sequence ID" value="KAL3654558.1"/>
    <property type="molecule type" value="Genomic_DNA"/>
</dbReference>
<dbReference type="Proteomes" id="UP001632038">
    <property type="component" value="Unassembled WGS sequence"/>
</dbReference>
<dbReference type="SUPFAM" id="SSF57850">
    <property type="entry name" value="RING/U-box"/>
    <property type="match status" value="2"/>
</dbReference>
<reference evidence="16" key="1">
    <citation type="journal article" date="2024" name="IScience">
        <title>Strigolactones Initiate the Formation of Haustorium-like Structures in Castilleja.</title>
        <authorList>
            <person name="Buerger M."/>
            <person name="Peterson D."/>
            <person name="Chory J."/>
        </authorList>
    </citation>
    <scope>NUCLEOTIDE SEQUENCE [LARGE SCALE GENOMIC DNA]</scope>
</reference>
<dbReference type="InterPro" id="IPR001841">
    <property type="entry name" value="Znf_RING"/>
</dbReference>
<evidence type="ECO:0000256" key="8">
    <source>
        <dbReference type="ARBA" id="ARBA00022737"/>
    </source>
</evidence>
<evidence type="ECO:0000313" key="15">
    <source>
        <dbReference type="EMBL" id="KAL3654558.1"/>
    </source>
</evidence>
<evidence type="ECO:0000256" key="9">
    <source>
        <dbReference type="ARBA" id="ARBA00022771"/>
    </source>
</evidence>
<dbReference type="GO" id="GO:0061630">
    <property type="term" value="F:ubiquitin protein ligase activity"/>
    <property type="evidence" value="ECO:0007669"/>
    <property type="project" value="UniProtKB-EC"/>
</dbReference>
<dbReference type="InterPro" id="IPR012337">
    <property type="entry name" value="RNaseH-like_sf"/>
</dbReference>
<dbReference type="FunFam" id="3.30.40.10:FF:000230">
    <property type="entry name" value="RBR-type E3 ubiquitin transferase"/>
    <property type="match status" value="1"/>
</dbReference>
<comment type="caution">
    <text evidence="15">The sequence shown here is derived from an EMBL/GenBank/DDBJ whole genome shotgun (WGS) entry which is preliminary data.</text>
</comment>
<organism evidence="15 16">
    <name type="scientific">Castilleja foliolosa</name>
    <dbReference type="NCBI Taxonomy" id="1961234"/>
    <lineage>
        <taxon>Eukaryota</taxon>
        <taxon>Viridiplantae</taxon>
        <taxon>Streptophyta</taxon>
        <taxon>Embryophyta</taxon>
        <taxon>Tracheophyta</taxon>
        <taxon>Spermatophyta</taxon>
        <taxon>Magnoliopsida</taxon>
        <taxon>eudicotyledons</taxon>
        <taxon>Gunneridae</taxon>
        <taxon>Pentapetalae</taxon>
        <taxon>asterids</taxon>
        <taxon>lamiids</taxon>
        <taxon>Lamiales</taxon>
        <taxon>Orobanchaceae</taxon>
        <taxon>Pedicularideae</taxon>
        <taxon>Castillejinae</taxon>
        <taxon>Castilleja</taxon>
    </lineage>
</organism>
<dbReference type="FunFam" id="3.30.420.10:FF:000076">
    <property type="entry name" value="RBR-type E3 ubiquitin transferase"/>
    <property type="match status" value="1"/>
</dbReference>
<dbReference type="Gene3D" id="3.30.420.10">
    <property type="entry name" value="Ribonuclease H-like superfamily/Ribonuclease H"/>
    <property type="match status" value="1"/>
</dbReference>
<protein>
    <recommendedName>
        <fullName evidence="5">RBR-type E3 ubiquitin transferase</fullName>
        <ecNumber evidence="5">2.3.2.31</ecNumber>
    </recommendedName>
</protein>
<dbReference type="Pfam" id="PF01485">
    <property type="entry name" value="IBR"/>
    <property type="match status" value="1"/>
</dbReference>
<evidence type="ECO:0000256" key="1">
    <source>
        <dbReference type="ARBA" id="ARBA00001798"/>
    </source>
</evidence>
<dbReference type="InterPro" id="IPR036397">
    <property type="entry name" value="RNaseH_sf"/>
</dbReference>
<dbReference type="SMART" id="SM00647">
    <property type="entry name" value="IBR"/>
    <property type="match status" value="1"/>
</dbReference>
<evidence type="ECO:0000256" key="4">
    <source>
        <dbReference type="ARBA" id="ARBA00005884"/>
    </source>
</evidence>
<dbReference type="CDD" id="cd22582">
    <property type="entry name" value="BRcat_RBR_unk"/>
    <property type="match status" value="1"/>
</dbReference>
<keyword evidence="16" id="KW-1185">Reference proteome</keyword>
<dbReference type="InterPro" id="IPR044066">
    <property type="entry name" value="TRIAD_supradom"/>
</dbReference>
<dbReference type="PROSITE" id="PS51873">
    <property type="entry name" value="TRIAD"/>
    <property type="match status" value="1"/>
</dbReference>
<evidence type="ECO:0000256" key="12">
    <source>
        <dbReference type="PROSITE-ProRule" id="PRU00175"/>
    </source>
</evidence>
<dbReference type="Gene3D" id="1.20.120.1750">
    <property type="match status" value="1"/>
</dbReference>
<dbReference type="InterPro" id="IPR002867">
    <property type="entry name" value="IBR_dom"/>
</dbReference>
<accession>A0ABD3EJT3</accession>
<dbReference type="Pfam" id="PF00097">
    <property type="entry name" value="zf-C3HC4"/>
    <property type="match status" value="1"/>
</dbReference>
<dbReference type="PROSITE" id="PS50089">
    <property type="entry name" value="ZF_RING_2"/>
    <property type="match status" value="1"/>
</dbReference>
<comment type="catalytic activity">
    <reaction evidence="1">
        <text>[E2 ubiquitin-conjugating enzyme]-S-ubiquitinyl-L-cysteine + [acceptor protein]-L-lysine = [E2 ubiquitin-conjugating enzyme]-L-cysteine + [acceptor protein]-N(6)-ubiquitinyl-L-lysine.</text>
        <dbReference type="EC" id="2.3.2.31"/>
    </reaction>
</comment>
<gene>
    <name evidence="15" type="ORF">CASFOL_001543</name>
</gene>
<comment type="similarity">
    <text evidence="4">Belongs to the RBR family. Ariadne subfamily.</text>
</comment>
<feature type="domain" description="RING-type" evidence="13">
    <location>
        <begin position="206"/>
        <end position="250"/>
    </location>
</feature>
<dbReference type="AlphaFoldDB" id="A0ABD3EJT3"/>
<keyword evidence="9 12" id="KW-0863">Zinc-finger</keyword>
<evidence type="ECO:0000313" key="16">
    <source>
        <dbReference type="Proteomes" id="UP001632038"/>
    </source>
</evidence>
<dbReference type="Pfam" id="PF13456">
    <property type="entry name" value="RVT_3"/>
    <property type="match status" value="1"/>
</dbReference>
<evidence type="ECO:0000256" key="3">
    <source>
        <dbReference type="ARBA" id="ARBA00003976"/>
    </source>
</evidence>
<evidence type="ECO:0000256" key="6">
    <source>
        <dbReference type="ARBA" id="ARBA00022679"/>
    </source>
</evidence>
<dbReference type="InterPro" id="IPR031127">
    <property type="entry name" value="E3_UB_ligase_RBR"/>
</dbReference>
<evidence type="ECO:0000256" key="5">
    <source>
        <dbReference type="ARBA" id="ARBA00012251"/>
    </source>
</evidence>
<dbReference type="InterPro" id="IPR002156">
    <property type="entry name" value="RNaseH_domain"/>
</dbReference>
<dbReference type="SUPFAM" id="SSF53098">
    <property type="entry name" value="Ribonuclease H-like"/>
    <property type="match status" value="1"/>
</dbReference>
<dbReference type="PROSITE" id="PS00518">
    <property type="entry name" value="ZF_RING_1"/>
    <property type="match status" value="1"/>
</dbReference>
<comment type="cofactor">
    <cofactor evidence="2">
        <name>Zn(2+)</name>
        <dbReference type="ChEBI" id="CHEBI:29105"/>
    </cofactor>
</comment>
<keyword evidence="10" id="KW-0833">Ubl conjugation pathway</keyword>
<dbReference type="SMART" id="SM00184">
    <property type="entry name" value="RING"/>
    <property type="match status" value="1"/>
</dbReference>
<keyword evidence="8" id="KW-0677">Repeat</keyword>
<dbReference type="GO" id="GO:0008270">
    <property type="term" value="F:zinc ion binding"/>
    <property type="evidence" value="ECO:0007669"/>
    <property type="project" value="UniProtKB-KW"/>
</dbReference>
<evidence type="ECO:0000259" key="13">
    <source>
        <dbReference type="PROSITE" id="PS50089"/>
    </source>
</evidence>
<sequence length="378" mass="42470">MVEQRVIIDDNGYVSESFEDNKLGEDEDDFRSCCEDEDELKEIEEEYNKLDEHAVKMYFKGVSVAGPGDSPGSRISGVGVVIEKLGDDCPLWVQKRLDFYVDELVADYLALLDGLSVATGNDISRVCAFTDSELLHNQINNNDVIIESPLLLALRERIKEQSTNIETFVLKLVPTIDLQNASHLAQVAVGIIISSPPPDNSPTETCSICCEEKLSPMMLTLKCSHRFCSHCMKTYVEGKIQSAQVPIKCPELNCKYRVSASECSSFLPVLSYESFERAVDVLGSNNRIYCPYPGCSVLLDRDECLSDCLECHGCGGFVCVECEVPWHTSMTCEEYRVLELEEREDGLVLTLGRNKRRRCQMCRRMIELADGCYHMVCL</sequence>
<dbReference type="EC" id="2.3.2.31" evidence="5"/>
<keyword evidence="7" id="KW-0479">Metal-binding</keyword>
<dbReference type="PANTHER" id="PTHR11685">
    <property type="entry name" value="RBR FAMILY RING FINGER AND IBR DOMAIN-CONTAINING"/>
    <property type="match status" value="1"/>
</dbReference>
<proteinExistence type="inferred from homology"/>
<evidence type="ECO:0000259" key="14">
    <source>
        <dbReference type="PROSITE" id="PS51873"/>
    </source>
</evidence>
<comment type="function">
    <text evidence="3">Might act as an E3 ubiquitin-protein ligase, or as part of E3 complex, which accepts ubiquitin from specific E2 ubiquitin-conjugating enzymes and then transfers it to substrates.</text>
</comment>
<feature type="domain" description="RING-type" evidence="14">
    <location>
        <begin position="202"/>
        <end position="378"/>
    </location>
</feature>
<dbReference type="InterPro" id="IPR018957">
    <property type="entry name" value="Znf_C3HC4_RING-type"/>
</dbReference>
<name>A0ABD3EJT3_9LAMI</name>
<dbReference type="Gene3D" id="3.30.40.10">
    <property type="entry name" value="Zinc/RING finger domain, C3HC4 (zinc finger)"/>
    <property type="match status" value="1"/>
</dbReference>
<evidence type="ECO:0000256" key="7">
    <source>
        <dbReference type="ARBA" id="ARBA00022723"/>
    </source>
</evidence>
<dbReference type="InterPro" id="IPR013083">
    <property type="entry name" value="Znf_RING/FYVE/PHD"/>
</dbReference>
<evidence type="ECO:0000256" key="2">
    <source>
        <dbReference type="ARBA" id="ARBA00001947"/>
    </source>
</evidence>
<evidence type="ECO:0000256" key="11">
    <source>
        <dbReference type="ARBA" id="ARBA00022833"/>
    </source>
</evidence>
<keyword evidence="11" id="KW-0862">Zinc</keyword>
<dbReference type="InterPro" id="IPR017907">
    <property type="entry name" value="Znf_RING_CS"/>
</dbReference>
<keyword evidence="6" id="KW-0808">Transferase</keyword>